<dbReference type="Gene3D" id="1.20.1250.20">
    <property type="entry name" value="MFS general substrate transporter like domains"/>
    <property type="match status" value="1"/>
</dbReference>
<evidence type="ECO:0000259" key="11">
    <source>
        <dbReference type="PROSITE" id="PS50850"/>
    </source>
</evidence>
<evidence type="ECO:0000313" key="12">
    <source>
        <dbReference type="EMBL" id="KAE8153792.1"/>
    </source>
</evidence>
<feature type="transmembrane region" description="Helical" evidence="10">
    <location>
        <begin position="437"/>
        <end position="454"/>
    </location>
</feature>
<proteinExistence type="inferred from homology"/>
<dbReference type="InterPro" id="IPR005828">
    <property type="entry name" value="MFS_sugar_transport-like"/>
</dbReference>
<dbReference type="GO" id="GO:0000023">
    <property type="term" value="P:maltose metabolic process"/>
    <property type="evidence" value="ECO:0007669"/>
    <property type="project" value="UniProtKB-KW"/>
</dbReference>
<evidence type="ECO:0000256" key="4">
    <source>
        <dbReference type="ARBA" id="ARBA00022597"/>
    </source>
</evidence>
<dbReference type="EMBL" id="ML742035">
    <property type="protein sequence ID" value="KAE8153792.1"/>
    <property type="molecule type" value="Genomic_DNA"/>
</dbReference>
<protein>
    <submittedName>
        <fullName evidence="12">Putative MFS maltose permease</fullName>
    </submittedName>
</protein>
<feature type="transmembrane region" description="Helical" evidence="10">
    <location>
        <begin position="165"/>
        <end position="188"/>
    </location>
</feature>
<name>A0A5N6U5E5_ASPAV</name>
<gene>
    <name evidence="12" type="ORF">BDV25DRAFT_168302</name>
</gene>
<feature type="transmembrane region" description="Helical" evidence="10">
    <location>
        <begin position="285"/>
        <end position="311"/>
    </location>
</feature>
<evidence type="ECO:0000256" key="9">
    <source>
        <dbReference type="RuleBase" id="RU003346"/>
    </source>
</evidence>
<keyword evidence="13" id="KW-1185">Reference proteome</keyword>
<feature type="transmembrane region" description="Helical" evidence="10">
    <location>
        <begin position="108"/>
        <end position="125"/>
    </location>
</feature>
<dbReference type="NCBIfam" id="TIGR00879">
    <property type="entry name" value="SP"/>
    <property type="match status" value="1"/>
</dbReference>
<organism evidence="12 13">
    <name type="scientific">Aspergillus avenaceus</name>
    <dbReference type="NCBI Taxonomy" id="36643"/>
    <lineage>
        <taxon>Eukaryota</taxon>
        <taxon>Fungi</taxon>
        <taxon>Dikarya</taxon>
        <taxon>Ascomycota</taxon>
        <taxon>Pezizomycotina</taxon>
        <taxon>Eurotiomycetes</taxon>
        <taxon>Eurotiomycetidae</taxon>
        <taxon>Eurotiales</taxon>
        <taxon>Aspergillaceae</taxon>
        <taxon>Aspergillus</taxon>
        <taxon>Aspergillus subgen. Circumdati</taxon>
    </lineage>
</organism>
<feature type="transmembrane region" description="Helical" evidence="10">
    <location>
        <begin position="323"/>
        <end position="341"/>
    </location>
</feature>
<dbReference type="PANTHER" id="PTHR48022">
    <property type="entry name" value="PLASTIDIC GLUCOSE TRANSPORTER 4"/>
    <property type="match status" value="1"/>
</dbReference>
<dbReference type="Proteomes" id="UP000325780">
    <property type="component" value="Unassembled WGS sequence"/>
</dbReference>
<dbReference type="InterPro" id="IPR005829">
    <property type="entry name" value="Sugar_transporter_CS"/>
</dbReference>
<dbReference type="SUPFAM" id="SSF103473">
    <property type="entry name" value="MFS general substrate transporter"/>
    <property type="match status" value="1"/>
</dbReference>
<keyword evidence="4" id="KW-0762">Sugar transport</keyword>
<dbReference type="InterPro" id="IPR036259">
    <property type="entry name" value="MFS_trans_sf"/>
</dbReference>
<evidence type="ECO:0000256" key="5">
    <source>
        <dbReference type="ARBA" id="ARBA00022692"/>
    </source>
</evidence>
<evidence type="ECO:0000256" key="8">
    <source>
        <dbReference type="ARBA" id="ARBA00026248"/>
    </source>
</evidence>
<feature type="transmembrane region" description="Helical" evidence="10">
    <location>
        <begin position="381"/>
        <end position="403"/>
    </location>
</feature>
<dbReference type="OrthoDB" id="6612291at2759"/>
<comment type="subcellular location">
    <subcellularLocation>
        <location evidence="1">Membrane</location>
        <topology evidence="1">Multi-pass membrane protein</topology>
    </subcellularLocation>
</comment>
<dbReference type="PANTHER" id="PTHR48022:SF5">
    <property type="entry name" value="ALPHA-GLUCOSIDES PERMEASE MPH2-RELATED"/>
    <property type="match status" value="1"/>
</dbReference>
<keyword evidence="6 10" id="KW-1133">Transmembrane helix</keyword>
<dbReference type="InterPro" id="IPR020846">
    <property type="entry name" value="MFS_dom"/>
</dbReference>
<feature type="transmembrane region" description="Helical" evidence="10">
    <location>
        <begin position="348"/>
        <end position="369"/>
    </location>
</feature>
<dbReference type="PROSITE" id="PS50850">
    <property type="entry name" value="MFS"/>
    <property type="match status" value="1"/>
</dbReference>
<dbReference type="InterPro" id="IPR050360">
    <property type="entry name" value="MFS_Sugar_Transporters"/>
</dbReference>
<sequence>MQKNVREATEAEQQMGFTEALRLYPAAVAWSVGLSTAVIMEGYSLMLLSNLYAQPQFNRRYGDLQSDGSYVISAPWRSGLSNGALCGELLGLFLTGVAQDRYGYRKTIFAALFMVTGFLFILFFAQNLPMLLVGEILCGIPWGTFQTITTAYASEVCPVALRAYLTTYVNLCWVIGQLIVSGVLRGVLDRDDQWAYRIPFAIQWIWPVPLMVMCVYAPESPWWSVRKGRFEEAKRNLARLTQGSEDAIDATLALMQHTNELEELSTAGTSYRDCFRGINLRRTEIVCLTWLIQAICGAKFMGYSTVFYVAAGVPQSWSFNLTLIQYAIGFVRTVLSWFLMAHVGRRTLYLYGTLLLCCLLVIIGSVSLAPRSNHVAHWADAILLTVFIFCYDLTVGPVCYSLISELSSTRLRAKTVVLARNLYNVAGIVNWGAKSIFFWGGICFCCSLWIFFRLPEPKGRTYGELDILFAQGVSARKFSCTMVDITDSTLSREDKLTAKQ</sequence>
<feature type="domain" description="Major facilitator superfamily (MFS) profile" evidence="11">
    <location>
        <begin position="30"/>
        <end position="500"/>
    </location>
</feature>
<dbReference type="AlphaFoldDB" id="A0A5N6U5E5"/>
<evidence type="ECO:0000313" key="13">
    <source>
        <dbReference type="Proteomes" id="UP000325780"/>
    </source>
</evidence>
<keyword evidence="8" id="KW-0462">Maltose metabolism</keyword>
<evidence type="ECO:0000256" key="2">
    <source>
        <dbReference type="ARBA" id="ARBA00010992"/>
    </source>
</evidence>
<dbReference type="PROSITE" id="PS00217">
    <property type="entry name" value="SUGAR_TRANSPORT_2"/>
    <property type="match status" value="1"/>
</dbReference>
<keyword evidence="7 10" id="KW-0472">Membrane</keyword>
<evidence type="ECO:0000256" key="7">
    <source>
        <dbReference type="ARBA" id="ARBA00023136"/>
    </source>
</evidence>
<dbReference type="GO" id="GO:0005351">
    <property type="term" value="F:carbohydrate:proton symporter activity"/>
    <property type="evidence" value="ECO:0007669"/>
    <property type="project" value="TreeGrafter"/>
</dbReference>
<reference evidence="12 13" key="1">
    <citation type="submission" date="2019-04" db="EMBL/GenBank/DDBJ databases">
        <title>Friends and foes A comparative genomics study of 23 Aspergillus species from section Flavi.</title>
        <authorList>
            <consortium name="DOE Joint Genome Institute"/>
            <person name="Kjaerbolling I."/>
            <person name="Vesth T."/>
            <person name="Frisvad J.C."/>
            <person name="Nybo J.L."/>
            <person name="Theobald S."/>
            <person name="Kildgaard S."/>
            <person name="Isbrandt T."/>
            <person name="Kuo A."/>
            <person name="Sato A."/>
            <person name="Lyhne E.K."/>
            <person name="Kogle M.E."/>
            <person name="Wiebenga A."/>
            <person name="Kun R.S."/>
            <person name="Lubbers R.J."/>
            <person name="Makela M.R."/>
            <person name="Barry K."/>
            <person name="Chovatia M."/>
            <person name="Clum A."/>
            <person name="Daum C."/>
            <person name="Haridas S."/>
            <person name="He G."/>
            <person name="LaButti K."/>
            <person name="Lipzen A."/>
            <person name="Mondo S."/>
            <person name="Riley R."/>
            <person name="Salamov A."/>
            <person name="Simmons B.A."/>
            <person name="Magnuson J.K."/>
            <person name="Henrissat B."/>
            <person name="Mortensen U.H."/>
            <person name="Larsen T.O."/>
            <person name="Devries R.P."/>
            <person name="Grigoriev I.V."/>
            <person name="Machida M."/>
            <person name="Baker S.E."/>
            <person name="Andersen M.R."/>
        </authorList>
    </citation>
    <scope>NUCLEOTIDE SEQUENCE [LARGE SCALE GENOMIC DNA]</scope>
    <source>
        <strain evidence="12 13">IBT 18842</strain>
    </source>
</reference>
<accession>A0A5N6U5E5</accession>
<comment type="similarity">
    <text evidence="2 9">Belongs to the major facilitator superfamily. Sugar transporter (TC 2.A.1.1) family.</text>
</comment>
<dbReference type="GO" id="GO:0016020">
    <property type="term" value="C:membrane"/>
    <property type="evidence" value="ECO:0007669"/>
    <property type="project" value="UniProtKB-SubCell"/>
</dbReference>
<evidence type="ECO:0000256" key="1">
    <source>
        <dbReference type="ARBA" id="ARBA00004141"/>
    </source>
</evidence>
<feature type="transmembrane region" description="Helical" evidence="10">
    <location>
        <begin position="27"/>
        <end position="52"/>
    </location>
</feature>
<evidence type="ECO:0000256" key="6">
    <source>
        <dbReference type="ARBA" id="ARBA00022989"/>
    </source>
</evidence>
<dbReference type="Pfam" id="PF00083">
    <property type="entry name" value="Sugar_tr"/>
    <property type="match status" value="1"/>
</dbReference>
<feature type="transmembrane region" description="Helical" evidence="10">
    <location>
        <begin position="131"/>
        <end position="153"/>
    </location>
</feature>
<keyword evidence="5 10" id="KW-0812">Transmembrane</keyword>
<evidence type="ECO:0000256" key="10">
    <source>
        <dbReference type="SAM" id="Phobius"/>
    </source>
</evidence>
<evidence type="ECO:0000256" key="3">
    <source>
        <dbReference type="ARBA" id="ARBA00022448"/>
    </source>
</evidence>
<dbReference type="FunFam" id="1.20.1250.20:FF:000254">
    <property type="entry name" value="MAL31p Maltose permease"/>
    <property type="match status" value="1"/>
</dbReference>
<keyword evidence="3 9" id="KW-0813">Transport</keyword>
<dbReference type="InterPro" id="IPR003663">
    <property type="entry name" value="Sugar/inositol_transpt"/>
</dbReference>